<accession>E6Q6W6</accession>
<dbReference type="EMBL" id="CABO01000046">
    <property type="protein sequence ID" value="CBI02941.1"/>
    <property type="molecule type" value="Genomic_DNA"/>
</dbReference>
<dbReference type="PANTHER" id="PTHR43179">
    <property type="entry name" value="RHAMNOSYLTRANSFERASE WBBL"/>
    <property type="match status" value="1"/>
</dbReference>
<feature type="domain" description="Glycosyltransferase 2-like" evidence="1">
    <location>
        <begin position="6"/>
        <end position="116"/>
    </location>
</feature>
<dbReference type="CDD" id="cd04186">
    <property type="entry name" value="GT_2_like_c"/>
    <property type="match status" value="1"/>
</dbReference>
<dbReference type="Gene3D" id="3.90.550.10">
    <property type="entry name" value="Spore Coat Polysaccharide Biosynthesis Protein SpsA, Chain A"/>
    <property type="match status" value="1"/>
</dbReference>
<evidence type="ECO:0000313" key="2">
    <source>
        <dbReference type="EMBL" id="CBI02941.1"/>
    </source>
</evidence>
<dbReference type="PANTHER" id="PTHR43179:SF11">
    <property type="entry name" value="GLYCOSYL TRANSFERASE"/>
    <property type="match status" value="1"/>
</dbReference>
<dbReference type="Pfam" id="PF00535">
    <property type="entry name" value="Glycos_transf_2"/>
    <property type="match status" value="1"/>
</dbReference>
<dbReference type="AlphaFoldDB" id="E6Q6W6"/>
<comment type="caution">
    <text evidence="2">The sequence shown here is derived from an EMBL/GenBank/DDBJ whole genome shotgun (WGS) entry which is preliminary data.</text>
</comment>
<dbReference type="InterPro" id="IPR029044">
    <property type="entry name" value="Nucleotide-diphossugar_trans"/>
</dbReference>
<organism evidence="2">
    <name type="scientific">mine drainage metagenome</name>
    <dbReference type="NCBI Taxonomy" id="410659"/>
    <lineage>
        <taxon>unclassified sequences</taxon>
        <taxon>metagenomes</taxon>
        <taxon>ecological metagenomes</taxon>
    </lineage>
</organism>
<proteinExistence type="predicted"/>
<dbReference type="InterPro" id="IPR001173">
    <property type="entry name" value="Glyco_trans_2-like"/>
</dbReference>
<sequence length="335" mass="37417">MSQFCFVVLSYNGIEYIPELLESIARQTYDNIHTIIVDNGSTDGTTEYVRRRGDSGLMLIENGENFGCAAGYNIGARHAAADADFICFLNQDVVLCDDFAEIMVERLTQSPNCGALQPLVRFMSDPSLVENCGHTADLWFSCETLGHGSSEVPAISGNFMFTLTAPVVRKLLFQQLEGFDEDLFIYYEDTDLSFRILLANFSIGFEPRAIAYHHQAASAGKKTNAWHIFLYTRNRIRLLWKYADSCAGYARLVTFCGASLMLAAVLSVRRPAESLAMARAFAWHLLNHRSNIAAKRTLRRRASRSTNAVFRSIVSSQGGLLELLRRGTALFRHAP</sequence>
<protein>
    <recommendedName>
        <fullName evidence="1">Glycosyltransferase 2-like domain-containing protein</fullName>
    </recommendedName>
</protein>
<name>E6Q6W6_9ZZZZ</name>
<gene>
    <name evidence="2" type="ORF">CARN4_1283</name>
</gene>
<evidence type="ECO:0000259" key="1">
    <source>
        <dbReference type="Pfam" id="PF00535"/>
    </source>
</evidence>
<dbReference type="SUPFAM" id="SSF53448">
    <property type="entry name" value="Nucleotide-diphospho-sugar transferases"/>
    <property type="match status" value="1"/>
</dbReference>
<reference evidence="2" key="1">
    <citation type="submission" date="2009-10" db="EMBL/GenBank/DDBJ databases">
        <title>Diversity of trophic interactions inside an arsenic-rich microbial ecosystem.</title>
        <authorList>
            <person name="Bertin P.N."/>
            <person name="Heinrich-Salmeron A."/>
            <person name="Pelletier E."/>
            <person name="Goulhen-Chollet F."/>
            <person name="Arsene-Ploetze F."/>
            <person name="Gallien S."/>
            <person name="Calteau A."/>
            <person name="Vallenet D."/>
            <person name="Casiot C."/>
            <person name="Chane-Woon-Ming B."/>
            <person name="Giloteaux L."/>
            <person name="Barakat M."/>
            <person name="Bonnefoy V."/>
            <person name="Bruneel O."/>
            <person name="Chandler M."/>
            <person name="Cleiss J."/>
            <person name="Duran R."/>
            <person name="Elbaz-Poulichet F."/>
            <person name="Fonknechten N."/>
            <person name="Lauga B."/>
            <person name="Mornico D."/>
            <person name="Ortet P."/>
            <person name="Schaeffer C."/>
            <person name="Siguier P."/>
            <person name="Alexander Thil Smith A."/>
            <person name="Van Dorsselaer A."/>
            <person name="Weissenbach J."/>
            <person name="Medigue C."/>
            <person name="Le Paslier D."/>
        </authorList>
    </citation>
    <scope>NUCLEOTIDE SEQUENCE</scope>
</reference>